<accession>A0A147K8T3</accession>
<feature type="transmembrane region" description="Helical" evidence="1">
    <location>
        <begin position="7"/>
        <end position="27"/>
    </location>
</feature>
<protein>
    <recommendedName>
        <fullName evidence="4">YpfB family protein</fullName>
    </recommendedName>
</protein>
<gene>
    <name evidence="2" type="ORF">Q75_08730</name>
</gene>
<name>A0A147K8T3_9BACI</name>
<dbReference type="EMBL" id="LDYG01000028">
    <property type="protein sequence ID" value="KUP06594.1"/>
    <property type="molecule type" value="Genomic_DNA"/>
</dbReference>
<keyword evidence="3" id="KW-1185">Reference proteome</keyword>
<evidence type="ECO:0000313" key="3">
    <source>
        <dbReference type="Proteomes" id="UP000074108"/>
    </source>
</evidence>
<keyword evidence="1" id="KW-0812">Transmembrane</keyword>
<comment type="caution">
    <text evidence="2">The sequence shown here is derived from an EMBL/GenBank/DDBJ whole genome shotgun (WGS) entry which is preliminary data.</text>
</comment>
<proteinExistence type="predicted"/>
<sequence length="64" mass="7770">MKNFERMLIKIVIVQFFLLLFVQFFLLQRDELSTLQKITYYEGVFNHNVKEVIEVQGHEYDEGK</sequence>
<evidence type="ECO:0000313" key="2">
    <source>
        <dbReference type="EMBL" id="KUP06594.1"/>
    </source>
</evidence>
<dbReference type="Pfam" id="PF17313">
    <property type="entry name" value="DUF5359"/>
    <property type="match status" value="1"/>
</dbReference>
<keyword evidence="1" id="KW-0472">Membrane</keyword>
<evidence type="ECO:0000256" key="1">
    <source>
        <dbReference type="SAM" id="Phobius"/>
    </source>
</evidence>
<dbReference type="STRING" id="1150625.Q75_08730"/>
<dbReference type="AlphaFoldDB" id="A0A147K8T3"/>
<dbReference type="Proteomes" id="UP000074108">
    <property type="component" value="Unassembled WGS sequence"/>
</dbReference>
<dbReference type="InterPro" id="IPR035281">
    <property type="entry name" value="DUF5359"/>
</dbReference>
<dbReference type="PATRIC" id="fig|1150625.3.peg.1849"/>
<reference evidence="2 3" key="1">
    <citation type="journal article" date="2016" name="Front. Microbiol.">
        <title>Microevolution Analysis of Bacillus coahuilensis Unveils Differences in Phosphorus Acquisition Strategies and Their Regulation.</title>
        <authorList>
            <person name="Gomez-Lunar Z."/>
            <person name="Hernandez-Gonzalez I."/>
            <person name="Rodriguez-Torres M.D."/>
            <person name="Souza V."/>
            <person name="Olmedo-Alvarez G."/>
        </authorList>
    </citation>
    <scope>NUCLEOTIDE SEQUENCE [LARGE SCALE GENOMIC DNA]</scope>
    <source>
        <strain evidence="3">p1.1.43</strain>
    </source>
</reference>
<evidence type="ECO:0008006" key="4">
    <source>
        <dbReference type="Google" id="ProtNLM"/>
    </source>
</evidence>
<keyword evidence="1" id="KW-1133">Transmembrane helix</keyword>
<organism evidence="2 3">
    <name type="scientific">Bacillus coahuilensis p1.1.43</name>
    <dbReference type="NCBI Taxonomy" id="1150625"/>
    <lineage>
        <taxon>Bacteria</taxon>
        <taxon>Bacillati</taxon>
        <taxon>Bacillota</taxon>
        <taxon>Bacilli</taxon>
        <taxon>Bacillales</taxon>
        <taxon>Bacillaceae</taxon>
        <taxon>Bacillus</taxon>
    </lineage>
</organism>
<dbReference type="RefSeq" id="WP_059282953.1">
    <property type="nucleotide sequence ID" value="NZ_LDYG01000028.1"/>
</dbReference>